<proteinExistence type="predicted"/>
<feature type="non-terminal residue" evidence="1">
    <location>
        <position position="1"/>
    </location>
</feature>
<organism evidence="1 2">
    <name type="scientific">Dentiscutata heterogama</name>
    <dbReference type="NCBI Taxonomy" id="1316150"/>
    <lineage>
        <taxon>Eukaryota</taxon>
        <taxon>Fungi</taxon>
        <taxon>Fungi incertae sedis</taxon>
        <taxon>Mucoromycota</taxon>
        <taxon>Glomeromycotina</taxon>
        <taxon>Glomeromycetes</taxon>
        <taxon>Diversisporales</taxon>
        <taxon>Gigasporaceae</taxon>
        <taxon>Dentiscutata</taxon>
    </lineage>
</organism>
<dbReference type="EMBL" id="CAJVPU010051670">
    <property type="protein sequence ID" value="CAG8761736.1"/>
    <property type="molecule type" value="Genomic_DNA"/>
</dbReference>
<evidence type="ECO:0000313" key="1">
    <source>
        <dbReference type="EMBL" id="CAG8761736.1"/>
    </source>
</evidence>
<evidence type="ECO:0000313" key="2">
    <source>
        <dbReference type="Proteomes" id="UP000789702"/>
    </source>
</evidence>
<reference evidence="1" key="1">
    <citation type="submission" date="2021-06" db="EMBL/GenBank/DDBJ databases">
        <authorList>
            <person name="Kallberg Y."/>
            <person name="Tangrot J."/>
            <person name="Rosling A."/>
        </authorList>
    </citation>
    <scope>NUCLEOTIDE SEQUENCE</scope>
    <source>
        <strain evidence="1">IL203A</strain>
    </source>
</reference>
<gene>
    <name evidence="1" type="ORF">DHETER_LOCUS15305</name>
</gene>
<comment type="caution">
    <text evidence="1">The sequence shown here is derived from an EMBL/GenBank/DDBJ whole genome shotgun (WGS) entry which is preliminary data.</text>
</comment>
<sequence length="48" mass="5510">AMYYLGDIYMNGKLKVMKDEGLGLKYLKLAANNKNDRAIALLKKLNKY</sequence>
<accession>A0ACA9QUB4</accession>
<keyword evidence="2" id="KW-1185">Reference proteome</keyword>
<name>A0ACA9QUB4_9GLOM</name>
<dbReference type="Proteomes" id="UP000789702">
    <property type="component" value="Unassembled WGS sequence"/>
</dbReference>
<protein>
    <submittedName>
        <fullName evidence="1">16139_t:CDS:1</fullName>
    </submittedName>
</protein>